<protein>
    <submittedName>
        <fullName evidence="2">Uncharacterized protein</fullName>
    </submittedName>
</protein>
<reference evidence="2 3" key="1">
    <citation type="submission" date="2018-10" db="EMBL/GenBank/DDBJ databases">
        <title>Genome assembly for a Yunnan-Guizhou Plateau 3E fish, Anabarilius grahami (Regan), and its evolutionary and genetic applications.</title>
        <authorList>
            <person name="Jiang W."/>
        </authorList>
    </citation>
    <scope>NUCLEOTIDE SEQUENCE [LARGE SCALE GENOMIC DNA]</scope>
    <source>
        <strain evidence="2">AG-KIZ</strain>
        <tissue evidence="2">Muscle</tissue>
    </source>
</reference>
<evidence type="ECO:0000256" key="1">
    <source>
        <dbReference type="SAM" id="MobiDB-lite"/>
    </source>
</evidence>
<name>A0A3N0Y6R8_ANAGA</name>
<comment type="caution">
    <text evidence="2">The sequence shown here is derived from an EMBL/GenBank/DDBJ whole genome shotgun (WGS) entry which is preliminary data.</text>
</comment>
<sequence length="102" mass="11388">MNIHTFICPAPPLHQNQTQGNDPNTDDDDDEEELLCLHSQPPLASCETVRTLTLQTLSWPVIGREPQLHKASKEGMRGLILPPQKPPDREDKRGLSSPGKQM</sequence>
<accession>A0A3N0Y6R8</accession>
<dbReference type="EMBL" id="RJVU01051519">
    <property type="protein sequence ID" value="ROL41804.1"/>
    <property type="molecule type" value="Genomic_DNA"/>
</dbReference>
<dbReference type="AlphaFoldDB" id="A0A3N0Y6R8"/>
<evidence type="ECO:0000313" key="2">
    <source>
        <dbReference type="EMBL" id="ROL41804.1"/>
    </source>
</evidence>
<feature type="region of interest" description="Disordered" evidence="1">
    <location>
        <begin position="68"/>
        <end position="102"/>
    </location>
</feature>
<feature type="compositionally biased region" description="Polar residues" evidence="1">
    <location>
        <begin position="14"/>
        <end position="23"/>
    </location>
</feature>
<keyword evidence="3" id="KW-1185">Reference proteome</keyword>
<feature type="region of interest" description="Disordered" evidence="1">
    <location>
        <begin position="1"/>
        <end position="31"/>
    </location>
</feature>
<evidence type="ECO:0000313" key="3">
    <source>
        <dbReference type="Proteomes" id="UP000281406"/>
    </source>
</evidence>
<dbReference type="Proteomes" id="UP000281406">
    <property type="component" value="Unassembled WGS sequence"/>
</dbReference>
<organism evidence="2 3">
    <name type="scientific">Anabarilius grahami</name>
    <name type="common">Kanglang fish</name>
    <name type="synonym">Barilius grahami</name>
    <dbReference type="NCBI Taxonomy" id="495550"/>
    <lineage>
        <taxon>Eukaryota</taxon>
        <taxon>Metazoa</taxon>
        <taxon>Chordata</taxon>
        <taxon>Craniata</taxon>
        <taxon>Vertebrata</taxon>
        <taxon>Euteleostomi</taxon>
        <taxon>Actinopterygii</taxon>
        <taxon>Neopterygii</taxon>
        <taxon>Teleostei</taxon>
        <taxon>Ostariophysi</taxon>
        <taxon>Cypriniformes</taxon>
        <taxon>Xenocyprididae</taxon>
        <taxon>Xenocypridinae</taxon>
        <taxon>Xenocypridinae incertae sedis</taxon>
        <taxon>Anabarilius</taxon>
    </lineage>
</organism>
<proteinExistence type="predicted"/>
<gene>
    <name evidence="2" type="ORF">DPX16_9395</name>
</gene>